<keyword evidence="1" id="KW-0812">Transmembrane</keyword>
<reference evidence="3 5" key="1">
    <citation type="submission" date="2018-04" db="EMBL/GenBank/DDBJ databases">
        <title>Complete genome sequences of Streptomyces griseoviridis K61 and characterization of antagonistic properties of biological control agents.</title>
        <authorList>
            <person name="Mariita R.M."/>
            <person name="Sello J.K."/>
        </authorList>
    </citation>
    <scope>NUCLEOTIDE SEQUENCE [LARGE SCALE GENOMIC DNA]</scope>
    <source>
        <strain evidence="3 5">K61</strain>
    </source>
</reference>
<evidence type="ECO:0000313" key="5">
    <source>
        <dbReference type="Proteomes" id="UP000501753"/>
    </source>
</evidence>
<keyword evidence="1" id="KW-0472">Membrane</keyword>
<dbReference type="Proteomes" id="UP000271291">
    <property type="component" value="Chromosome"/>
</dbReference>
<keyword evidence="5" id="KW-1185">Reference proteome</keyword>
<evidence type="ECO:0000313" key="4">
    <source>
        <dbReference type="Proteomes" id="UP000271291"/>
    </source>
</evidence>
<dbReference type="Proteomes" id="UP000501753">
    <property type="component" value="Chromosome"/>
</dbReference>
<sequence>MFPLRSVLNRAVLALTGVACLLVGLWATAPRTPLAGRLPSWWPVPGPHTVFVDRHRLADLRLESWWTPTVMVGAIAATVLFALWSVRQSHGGFRPLLPLAAPGSTLRTRALEDAVTQRAVTVDGVARCRTRVLGGRRKLRIRMRVWLRPDVTPAAVLPALAALGAQTEQAVTPYDVRTHVRFSSVPHRRTHVR</sequence>
<organism evidence="2 4">
    <name type="scientific">Streptomyces griseoviridis</name>
    <dbReference type="NCBI Taxonomy" id="45398"/>
    <lineage>
        <taxon>Bacteria</taxon>
        <taxon>Bacillati</taxon>
        <taxon>Actinomycetota</taxon>
        <taxon>Actinomycetes</taxon>
        <taxon>Kitasatosporales</taxon>
        <taxon>Streptomycetaceae</taxon>
        <taxon>Streptomyces</taxon>
    </lineage>
</organism>
<evidence type="ECO:0008006" key="6">
    <source>
        <dbReference type="Google" id="ProtNLM"/>
    </source>
</evidence>
<evidence type="ECO:0000256" key="1">
    <source>
        <dbReference type="SAM" id="Phobius"/>
    </source>
</evidence>
<keyword evidence="1" id="KW-1133">Transmembrane helix</keyword>
<evidence type="ECO:0000313" key="2">
    <source>
        <dbReference type="EMBL" id="AZS89304.1"/>
    </source>
</evidence>
<dbReference type="EMBL" id="CP029078">
    <property type="protein sequence ID" value="QCN83854.1"/>
    <property type="molecule type" value="Genomic_DNA"/>
</dbReference>
<evidence type="ECO:0000313" key="3">
    <source>
        <dbReference type="EMBL" id="QCN83854.1"/>
    </source>
</evidence>
<dbReference type="RefSeq" id="WP_127182074.1">
    <property type="nucleotide sequence ID" value="NZ_CP029078.1"/>
</dbReference>
<protein>
    <recommendedName>
        <fullName evidence="6">Alkaline shock response membrane anchor protein AmaP</fullName>
    </recommendedName>
</protein>
<accession>A0A3Q9KZM2</accession>
<dbReference type="EMBL" id="CP034687">
    <property type="protein sequence ID" value="AZS89304.1"/>
    <property type="molecule type" value="Genomic_DNA"/>
</dbReference>
<proteinExistence type="predicted"/>
<dbReference type="KEGG" id="sgd:ELQ87_37440"/>
<gene>
    <name evidence="3" type="ORF">DDJ31_01795</name>
    <name evidence="2" type="ORF">ELQ87_37440</name>
</gene>
<feature type="transmembrane region" description="Helical" evidence="1">
    <location>
        <begin position="65"/>
        <end position="86"/>
    </location>
</feature>
<reference evidence="2 4" key="2">
    <citation type="submission" date="2018-12" db="EMBL/GenBank/DDBJ databases">
        <title>Streptomyces griseoviridis F1-27 complete genome.</title>
        <authorList>
            <person name="Mariita R.M."/>
            <person name="Sello J.K."/>
        </authorList>
    </citation>
    <scope>NUCLEOTIDE SEQUENCE [LARGE SCALE GENOMIC DNA]</scope>
    <source>
        <strain evidence="2 4">F1-27</strain>
    </source>
</reference>
<dbReference type="AlphaFoldDB" id="A0A3Q9KZM2"/>
<dbReference type="OrthoDB" id="4335420at2"/>
<name>A0A3Q9KZM2_STRGD</name>